<keyword evidence="1" id="KW-0732">Signal</keyword>
<evidence type="ECO:0000313" key="4">
    <source>
        <dbReference type="Proteomes" id="UP001600888"/>
    </source>
</evidence>
<dbReference type="Pfam" id="PF00668">
    <property type="entry name" value="Condensation"/>
    <property type="match status" value="1"/>
</dbReference>
<organism evidence="3 4">
    <name type="scientific">Diaporthe vaccinii</name>
    <dbReference type="NCBI Taxonomy" id="105482"/>
    <lineage>
        <taxon>Eukaryota</taxon>
        <taxon>Fungi</taxon>
        <taxon>Dikarya</taxon>
        <taxon>Ascomycota</taxon>
        <taxon>Pezizomycotina</taxon>
        <taxon>Sordariomycetes</taxon>
        <taxon>Sordariomycetidae</taxon>
        <taxon>Diaporthales</taxon>
        <taxon>Diaporthaceae</taxon>
        <taxon>Diaporthe</taxon>
        <taxon>Diaporthe eres species complex</taxon>
    </lineage>
</organism>
<protein>
    <recommendedName>
        <fullName evidence="2">Condensation domain-containing protein</fullName>
    </recommendedName>
</protein>
<dbReference type="InterPro" id="IPR001242">
    <property type="entry name" value="Condensation_dom"/>
</dbReference>
<proteinExistence type="predicted"/>
<dbReference type="Gene3D" id="3.30.559.30">
    <property type="entry name" value="Nonribosomal peptide synthetase, condensation domain"/>
    <property type="match status" value="1"/>
</dbReference>
<feature type="signal peptide" evidence="1">
    <location>
        <begin position="1"/>
        <end position="21"/>
    </location>
</feature>
<dbReference type="EMBL" id="JBAWTH010000130">
    <property type="protein sequence ID" value="KAL2275571.1"/>
    <property type="molecule type" value="Genomic_DNA"/>
</dbReference>
<feature type="domain" description="Condensation" evidence="2">
    <location>
        <begin position="51"/>
        <end position="223"/>
    </location>
</feature>
<evidence type="ECO:0000313" key="3">
    <source>
        <dbReference type="EMBL" id="KAL2275571.1"/>
    </source>
</evidence>
<keyword evidence="4" id="KW-1185">Reference proteome</keyword>
<gene>
    <name evidence="3" type="ORF">FJTKL_01961</name>
</gene>
<evidence type="ECO:0000259" key="2">
    <source>
        <dbReference type="Pfam" id="PF00668"/>
    </source>
</evidence>
<dbReference type="SUPFAM" id="SSF52777">
    <property type="entry name" value="CoA-dependent acyltransferases"/>
    <property type="match status" value="1"/>
</dbReference>
<accession>A0ABR4DZG0</accession>
<evidence type="ECO:0000256" key="1">
    <source>
        <dbReference type="SAM" id="SignalP"/>
    </source>
</evidence>
<sequence>MLLLLLAAAIYEYHLNNVAVALPNLLTDTVSSTQAELARSLPFRFGANTDIGISDTNRSSSIQNTDTTGFFANLQPARMGSIGAADPGRAFANDLTAARDRVREAKQYARVPYGVALERLGLASTHAREMQHAPLFQAVFDYRQGAAETGTIVGASFTKIRASRERTPHDVVLEMSDNPARDPLLTVKLQTSLYGPEDPRAFLDAYVSVLTEVSTNTALRVDEGRLGI</sequence>
<feature type="chain" id="PRO_5045949530" description="Condensation domain-containing protein" evidence="1">
    <location>
        <begin position="22"/>
        <end position="228"/>
    </location>
</feature>
<comment type="caution">
    <text evidence="3">The sequence shown here is derived from an EMBL/GenBank/DDBJ whole genome shotgun (WGS) entry which is preliminary data.</text>
</comment>
<reference evidence="3 4" key="1">
    <citation type="submission" date="2024-03" db="EMBL/GenBank/DDBJ databases">
        <title>A high-quality draft genome sequence of Diaporthe vaccinii, a causative agent of upright dieback and viscid rot disease in cranberry plants.</title>
        <authorList>
            <person name="Sarrasin M."/>
            <person name="Lang B.F."/>
            <person name="Burger G."/>
        </authorList>
    </citation>
    <scope>NUCLEOTIDE SEQUENCE [LARGE SCALE GENOMIC DNA]</scope>
    <source>
        <strain evidence="3 4">IS7</strain>
    </source>
</reference>
<name>A0ABR4DZG0_9PEZI</name>
<dbReference type="Proteomes" id="UP001600888">
    <property type="component" value="Unassembled WGS sequence"/>
</dbReference>